<accession>A0A9P4UYN7</accession>
<reference evidence="2" key="1">
    <citation type="journal article" date="2020" name="Stud. Mycol.">
        <title>101 Dothideomycetes genomes: a test case for predicting lifestyles and emergence of pathogens.</title>
        <authorList>
            <person name="Haridas S."/>
            <person name="Albert R."/>
            <person name="Binder M."/>
            <person name="Bloem J."/>
            <person name="Labutti K."/>
            <person name="Salamov A."/>
            <person name="Andreopoulos B."/>
            <person name="Baker S."/>
            <person name="Barry K."/>
            <person name="Bills G."/>
            <person name="Bluhm B."/>
            <person name="Cannon C."/>
            <person name="Castanera R."/>
            <person name="Culley D."/>
            <person name="Daum C."/>
            <person name="Ezra D."/>
            <person name="Gonzalez J."/>
            <person name="Henrissat B."/>
            <person name="Kuo A."/>
            <person name="Liang C."/>
            <person name="Lipzen A."/>
            <person name="Lutzoni F."/>
            <person name="Magnuson J."/>
            <person name="Mondo S."/>
            <person name="Nolan M."/>
            <person name="Ohm R."/>
            <person name="Pangilinan J."/>
            <person name="Park H.-J."/>
            <person name="Ramirez L."/>
            <person name="Alfaro M."/>
            <person name="Sun H."/>
            <person name="Tritt A."/>
            <person name="Yoshinaga Y."/>
            <person name="Zwiers L.-H."/>
            <person name="Turgeon B."/>
            <person name="Goodwin S."/>
            <person name="Spatafora J."/>
            <person name="Crous P."/>
            <person name="Grigoriev I."/>
        </authorList>
    </citation>
    <scope>NUCLEOTIDE SEQUENCE</scope>
    <source>
        <strain evidence="2">CBS 125425</strain>
    </source>
</reference>
<keyword evidence="3" id="KW-1185">Reference proteome</keyword>
<organism evidence="2 3">
    <name type="scientific">Polyplosphaeria fusca</name>
    <dbReference type="NCBI Taxonomy" id="682080"/>
    <lineage>
        <taxon>Eukaryota</taxon>
        <taxon>Fungi</taxon>
        <taxon>Dikarya</taxon>
        <taxon>Ascomycota</taxon>
        <taxon>Pezizomycotina</taxon>
        <taxon>Dothideomycetes</taxon>
        <taxon>Pleosporomycetidae</taxon>
        <taxon>Pleosporales</taxon>
        <taxon>Tetraplosphaeriaceae</taxon>
        <taxon>Polyplosphaeria</taxon>
    </lineage>
</organism>
<gene>
    <name evidence="2" type="ORF">EJ04DRAFT_502407</name>
</gene>
<comment type="caution">
    <text evidence="2">The sequence shown here is derived from an EMBL/GenBank/DDBJ whole genome shotgun (WGS) entry which is preliminary data.</text>
</comment>
<dbReference type="Proteomes" id="UP000799444">
    <property type="component" value="Unassembled WGS sequence"/>
</dbReference>
<dbReference type="EMBL" id="ML996246">
    <property type="protein sequence ID" value="KAF2729405.1"/>
    <property type="molecule type" value="Genomic_DNA"/>
</dbReference>
<evidence type="ECO:0000313" key="2">
    <source>
        <dbReference type="EMBL" id="KAF2729405.1"/>
    </source>
</evidence>
<sequence>MHSRKPPAPKAANATLDFQEIIYLSMPYRTDRQDALSLIAASAGLKFTMMPGVCSTCTREDFCLENSRSQPIRALIIEDDVDFDVNIKEIMGNLNWQLKYNNTIRWGDEVERGAPGCDWDEIYVGQCSGGPNKERLDLHSIVPDPHSSKLSNIGQHWQKEFTETWNLTDSEGIRVISPTYGTLCTMGYGVSRLGAMRMLYHIGGWKQVSNPVDLELTWRSTEGKISGYTMSPPPFIAWRVGGAQDSDNDAATNAKTEKSLGNSAGTSVGLKNSVRKALDDHLDKNYWKDRQDELR</sequence>
<dbReference type="AlphaFoldDB" id="A0A9P4UYN7"/>
<evidence type="ECO:0000256" key="1">
    <source>
        <dbReference type="SAM" id="MobiDB-lite"/>
    </source>
</evidence>
<protein>
    <submittedName>
        <fullName evidence="2">Uncharacterized protein</fullName>
    </submittedName>
</protein>
<feature type="region of interest" description="Disordered" evidence="1">
    <location>
        <begin position="246"/>
        <end position="268"/>
    </location>
</feature>
<dbReference type="OrthoDB" id="47375at2759"/>
<name>A0A9P4UYN7_9PLEO</name>
<proteinExistence type="predicted"/>
<evidence type="ECO:0000313" key="3">
    <source>
        <dbReference type="Proteomes" id="UP000799444"/>
    </source>
</evidence>
<feature type="compositionally biased region" description="Polar residues" evidence="1">
    <location>
        <begin position="249"/>
        <end position="268"/>
    </location>
</feature>